<comment type="caution">
    <text evidence="2">The sequence shown here is derived from an EMBL/GenBank/DDBJ whole genome shotgun (WGS) entry which is preliminary data.</text>
</comment>
<dbReference type="InterPro" id="IPR001119">
    <property type="entry name" value="SLH_dom"/>
</dbReference>
<dbReference type="Proteomes" id="UP000838821">
    <property type="component" value="Unassembled WGS sequence"/>
</dbReference>
<proteinExistence type="predicted"/>
<dbReference type="Pfam" id="PF00395">
    <property type="entry name" value="SLH"/>
    <property type="match status" value="3"/>
</dbReference>
<accession>A0ABN8GUG6</accession>
<dbReference type="PANTHER" id="PTHR43308">
    <property type="entry name" value="OUTER MEMBRANE PROTEIN ALPHA-RELATED"/>
    <property type="match status" value="1"/>
</dbReference>
<sequence length="1446" mass="145453">MPANTTNTDNLTATVEVVVSPVITNITAFDAIGDISAGTAGAASYANAGEVSAALLASHAVVTADGSTITVPVMAWVDVDSYNASVAGSYTFTATLGSLPAHTTNTDNLTATVKVVVSPVITNITAFDAIGDVAAGTAGTASYANASAVSAALLASHASVSADGGTITVPVTAWEDTDSYNASVAGSYTFTATLGSLPANTTNTDNLTATVEVVISPVITNITAFDAIGDVAAGTAGSAVYANASAVSAALLASHASVSADGGTITVPVTGWENADSYNASAAGSYTFTATLGSLPANTTNTNNLTATVEVVVSPVITNITAFDTIGDISAGTAGAASYANAGEVSAALLANHVTVTADDGTITVPVTAWEDTDGYNASVAGSYTFTATLGSLPANTTNTDNLTATVEVVVSPVITNITAFDAIGDVAAGTAGAASYANAGEVSVALLANHVTVTANSGTITVPVTAWEDTDSYNPFVAGSYTFTATLGSLPANTTNTSSVTVTVEVVVSPVITNITAFDAIGDISAGTAGAASYANADAVSAALLANHATVTANGGTITVPVSAWEDTDSYNGSVAGSYTFTATLGSLPTNTTNTDNLTATVEVVVEPVIINITAFDAIGDVAAGTAGAASYANAGEVTTALLASHASVTADGGTITVPVTAWEDTDSYNPFVAGRYTFTAILGSLPANTTNTDNVTATVEVVVSPVITNITVFDAIGDVAAGTAGSASYANASAVSAALLTSHVTVTADGGTITVLVTEWVDVDSYKASVAGSYTFIATLGTLPANTTNTDNLTATVEVVVSPVITNITAFDAIGDVAAGTVGAATYANTGEVSTALLASHATITADGGTTTVPVTAWVDSDSYNASVAGSYTFTATLGTLPANTTNTDNLTATVEVVVSPVITNITAFDAIGDVAAGTVGEATYANTGEVTAALLTSHATVTANGGTITVPVAAWEDTDSYNPSVAGRYTFTATLGSLPANTTNTGSVTATIEVVVAQVITNITAFDAIGDVAAGTAGSASYANAGAVSAALLASHTSVTANGGTITVPVTEWIDTDNYNASVAGSYTFTATLGSLPANTTNTSNVTATVAVVIVEPQLPPTDGGGGSTTPIIDNPVTSTDGTLTLPVGKQGIVSLEDEAIVSIPADATDRELQVTIAKVLDTKPLLTNKNGLASPIFEILKNFSENFNKPVTLTFVFDKAAKWSSDQIVAVNYFDEVKKEWVEVPGGKINENHITVEVNHFTKYGVFVVGEAPTLPTPETDPIINLSDISGHWAEANIKQAVSGGIVVGYPDGTFAPDQSITRAEFAVMLMTTLKMKGEGAALTFTDAGKIGTWAQKAVAQAVQAGIIQGYDDGTFRPYVEITRTEVAVMIAKAMGQSIPANITTGFADDKNIPAWAKASVSYVKRTGVMQGKGYDQFAPQDHATRAEAVTVLLNMLAQKSK</sequence>
<organism evidence="2 3">
    <name type="scientific">Paenibacillus allorhizoplanae</name>
    <dbReference type="NCBI Taxonomy" id="2905648"/>
    <lineage>
        <taxon>Bacteria</taxon>
        <taxon>Bacillati</taxon>
        <taxon>Bacillota</taxon>
        <taxon>Bacilli</taxon>
        <taxon>Bacillales</taxon>
        <taxon>Paenibacillaceae</taxon>
        <taxon>Paenibacillus</taxon>
    </lineage>
</organism>
<gene>
    <name evidence="2" type="ORF">PAECIP111891_04706</name>
</gene>
<protein>
    <recommendedName>
        <fullName evidence="1">SLH domain-containing protein</fullName>
    </recommendedName>
</protein>
<feature type="domain" description="SLH" evidence="1">
    <location>
        <begin position="1391"/>
        <end position="1446"/>
    </location>
</feature>
<dbReference type="InterPro" id="IPR051465">
    <property type="entry name" value="Cell_Envelope_Struct_Comp"/>
</dbReference>
<dbReference type="EMBL" id="CAKMMW010000016">
    <property type="protein sequence ID" value="CAH1218171.1"/>
    <property type="molecule type" value="Genomic_DNA"/>
</dbReference>
<dbReference type="Gene3D" id="2.60.220.30">
    <property type="match status" value="1"/>
</dbReference>
<evidence type="ECO:0000313" key="3">
    <source>
        <dbReference type="Proteomes" id="UP000838821"/>
    </source>
</evidence>
<dbReference type="PANTHER" id="PTHR43308:SF5">
    <property type="entry name" value="S-LAYER PROTEIN _ PEPTIDOGLYCAN ENDO-BETA-N-ACETYLGLUCOSAMINIDASE"/>
    <property type="match status" value="1"/>
</dbReference>
<evidence type="ECO:0000259" key="1">
    <source>
        <dbReference type="PROSITE" id="PS51272"/>
    </source>
</evidence>
<keyword evidence="3" id="KW-1185">Reference proteome</keyword>
<name>A0ABN8GUG6_9BACL</name>
<reference evidence="2" key="1">
    <citation type="submission" date="2022-01" db="EMBL/GenBank/DDBJ databases">
        <authorList>
            <person name="Criscuolo A."/>
        </authorList>
    </citation>
    <scope>NUCLEOTIDE SEQUENCE</scope>
    <source>
        <strain evidence="2">CIP111891</strain>
    </source>
</reference>
<feature type="domain" description="SLH" evidence="1">
    <location>
        <begin position="1326"/>
        <end position="1389"/>
    </location>
</feature>
<evidence type="ECO:0000313" key="2">
    <source>
        <dbReference type="EMBL" id="CAH1218171.1"/>
    </source>
</evidence>
<dbReference type="PROSITE" id="PS51272">
    <property type="entry name" value="SLH"/>
    <property type="match status" value="3"/>
</dbReference>
<feature type="domain" description="SLH" evidence="1">
    <location>
        <begin position="1265"/>
        <end position="1325"/>
    </location>
</feature>